<reference evidence="2" key="1">
    <citation type="submission" date="2010-05" db="EMBL/GenBank/DDBJ databases">
        <title>The Genome Sequence of Magnaporthe poae strain ATCC 64411.</title>
        <authorList>
            <consortium name="The Broad Institute Genome Sequencing Platform"/>
            <consortium name="Broad Institute Genome Sequencing Center for Infectious Disease"/>
            <person name="Ma L.-J."/>
            <person name="Dead R."/>
            <person name="Young S."/>
            <person name="Zeng Q."/>
            <person name="Koehrsen M."/>
            <person name="Alvarado L."/>
            <person name="Berlin A."/>
            <person name="Chapman S.B."/>
            <person name="Chen Z."/>
            <person name="Freedman E."/>
            <person name="Gellesch M."/>
            <person name="Goldberg J."/>
            <person name="Griggs A."/>
            <person name="Gujja S."/>
            <person name="Heilman E.R."/>
            <person name="Heiman D."/>
            <person name="Hepburn T."/>
            <person name="Howarth C."/>
            <person name="Jen D."/>
            <person name="Larson L."/>
            <person name="Mehta T."/>
            <person name="Neiman D."/>
            <person name="Pearson M."/>
            <person name="Roberts A."/>
            <person name="Saif S."/>
            <person name="Shea T."/>
            <person name="Shenoy N."/>
            <person name="Sisk P."/>
            <person name="Stolte C."/>
            <person name="Sykes S."/>
            <person name="Walk T."/>
            <person name="White J."/>
            <person name="Yandava C."/>
            <person name="Haas B."/>
            <person name="Nusbaum C."/>
            <person name="Birren B."/>
        </authorList>
    </citation>
    <scope>NUCLEOTIDE SEQUENCE</scope>
    <source>
        <strain evidence="2">ATCC 64411</strain>
    </source>
</reference>
<keyword evidence="4" id="KW-1185">Reference proteome</keyword>
<dbReference type="EMBL" id="GL876969">
    <property type="protein sequence ID" value="KLU86679.1"/>
    <property type="molecule type" value="Genomic_DNA"/>
</dbReference>
<evidence type="ECO:0000313" key="4">
    <source>
        <dbReference type="Proteomes" id="UP000011715"/>
    </source>
</evidence>
<organism evidence="3 4">
    <name type="scientific">Magnaporthiopsis poae (strain ATCC 64411 / 73-15)</name>
    <name type="common">Kentucky bluegrass fungus</name>
    <name type="synonym">Magnaporthe poae</name>
    <dbReference type="NCBI Taxonomy" id="644358"/>
    <lineage>
        <taxon>Eukaryota</taxon>
        <taxon>Fungi</taxon>
        <taxon>Dikarya</taxon>
        <taxon>Ascomycota</taxon>
        <taxon>Pezizomycotina</taxon>
        <taxon>Sordariomycetes</taxon>
        <taxon>Sordariomycetidae</taxon>
        <taxon>Magnaporthales</taxon>
        <taxon>Magnaporthaceae</taxon>
        <taxon>Magnaporthiopsis</taxon>
    </lineage>
</organism>
<dbReference type="EnsemblFungi" id="MAPG_05691T0">
    <property type="protein sequence ID" value="MAPG_05691T0"/>
    <property type="gene ID" value="MAPG_05691"/>
</dbReference>
<feature type="compositionally biased region" description="Basic and acidic residues" evidence="1">
    <location>
        <begin position="60"/>
        <end position="80"/>
    </location>
</feature>
<reference evidence="3" key="5">
    <citation type="submission" date="2015-06" db="UniProtKB">
        <authorList>
            <consortium name="EnsemblFungi"/>
        </authorList>
    </citation>
    <scope>IDENTIFICATION</scope>
    <source>
        <strain evidence="3">ATCC 64411</strain>
    </source>
</reference>
<dbReference type="EMBL" id="ADBL01001364">
    <property type="status" value="NOT_ANNOTATED_CDS"/>
    <property type="molecule type" value="Genomic_DNA"/>
</dbReference>
<protein>
    <submittedName>
        <fullName evidence="2 3">Uncharacterized protein</fullName>
    </submittedName>
</protein>
<dbReference type="VEuPathDB" id="FungiDB:MAPG_05691"/>
<accession>A0A0C4E025</accession>
<reference evidence="2" key="3">
    <citation type="submission" date="2011-03" db="EMBL/GenBank/DDBJ databases">
        <title>Annotation of Magnaporthe poae ATCC 64411.</title>
        <authorList>
            <person name="Ma L.-J."/>
            <person name="Dead R."/>
            <person name="Young S.K."/>
            <person name="Zeng Q."/>
            <person name="Gargeya S."/>
            <person name="Fitzgerald M."/>
            <person name="Haas B."/>
            <person name="Abouelleil A."/>
            <person name="Alvarado L."/>
            <person name="Arachchi H.M."/>
            <person name="Berlin A."/>
            <person name="Brown A."/>
            <person name="Chapman S.B."/>
            <person name="Chen Z."/>
            <person name="Dunbar C."/>
            <person name="Freedman E."/>
            <person name="Gearin G."/>
            <person name="Gellesch M."/>
            <person name="Goldberg J."/>
            <person name="Griggs A."/>
            <person name="Gujja S."/>
            <person name="Heiman D."/>
            <person name="Howarth C."/>
            <person name="Larson L."/>
            <person name="Lui A."/>
            <person name="MacDonald P.J.P."/>
            <person name="Mehta T."/>
            <person name="Montmayeur A."/>
            <person name="Murphy C."/>
            <person name="Neiman D."/>
            <person name="Pearson M."/>
            <person name="Priest M."/>
            <person name="Roberts A."/>
            <person name="Saif S."/>
            <person name="Shea T."/>
            <person name="Shenoy N."/>
            <person name="Sisk P."/>
            <person name="Stolte C."/>
            <person name="Sykes S."/>
            <person name="Yandava C."/>
            <person name="Wortman J."/>
            <person name="Nusbaum C."/>
            <person name="Birren B."/>
        </authorList>
    </citation>
    <scope>NUCLEOTIDE SEQUENCE</scope>
    <source>
        <strain evidence="2">ATCC 64411</strain>
    </source>
</reference>
<evidence type="ECO:0000313" key="3">
    <source>
        <dbReference type="EnsemblFungi" id="MAPG_05691T0"/>
    </source>
</evidence>
<sequence>MEGVNNGAEPRPRPSHSAELLGLGFSVFGGILPARPRAGRMVETPPTTTKLGRENTAPHGDGRWGAEKMMKRQKERERDGSQFPRQALTYARSSGLLLLTGPRAHLHPERAPPPPLPHVVPRSRAAGRLASCPSPWVSSLLRGCGFTGRSSGPRQRHIDSFCSRWTDRQTRHQVPGNWIHGTKKRLHRAAAYIRGRLRLCYALLLPSFTRLMSTRPGPGLAVGHRRAMMIRWIGEIVVDGHRLAPSSSSKDT</sequence>
<evidence type="ECO:0000313" key="2">
    <source>
        <dbReference type="EMBL" id="KLU86679.1"/>
    </source>
</evidence>
<reference evidence="4" key="2">
    <citation type="submission" date="2010-05" db="EMBL/GenBank/DDBJ databases">
        <title>The genome sequence of Magnaporthe poae strain ATCC 64411.</title>
        <authorList>
            <person name="Ma L.-J."/>
            <person name="Dead R."/>
            <person name="Young S."/>
            <person name="Zeng Q."/>
            <person name="Koehrsen M."/>
            <person name="Alvarado L."/>
            <person name="Berlin A."/>
            <person name="Chapman S.B."/>
            <person name="Chen Z."/>
            <person name="Freedman E."/>
            <person name="Gellesch M."/>
            <person name="Goldberg J."/>
            <person name="Griggs A."/>
            <person name="Gujja S."/>
            <person name="Heilman E.R."/>
            <person name="Heiman D."/>
            <person name="Hepburn T."/>
            <person name="Howarth C."/>
            <person name="Jen D."/>
            <person name="Larson L."/>
            <person name="Mehta T."/>
            <person name="Neiman D."/>
            <person name="Pearson M."/>
            <person name="Roberts A."/>
            <person name="Saif S."/>
            <person name="Shea T."/>
            <person name="Shenoy N."/>
            <person name="Sisk P."/>
            <person name="Stolte C."/>
            <person name="Sykes S."/>
            <person name="Walk T."/>
            <person name="White J."/>
            <person name="Yandava C."/>
            <person name="Haas B."/>
            <person name="Nusbaum C."/>
            <person name="Birren B."/>
        </authorList>
    </citation>
    <scope>NUCLEOTIDE SEQUENCE [LARGE SCALE GENOMIC DNA]</scope>
    <source>
        <strain evidence="4">ATCC 64411 / 73-15</strain>
    </source>
</reference>
<reference evidence="3" key="4">
    <citation type="journal article" date="2015" name="G3 (Bethesda)">
        <title>Genome sequences of three phytopathogenic species of the Magnaporthaceae family of fungi.</title>
        <authorList>
            <person name="Okagaki L.H."/>
            <person name="Nunes C.C."/>
            <person name="Sailsbery J."/>
            <person name="Clay B."/>
            <person name="Brown D."/>
            <person name="John T."/>
            <person name="Oh Y."/>
            <person name="Young N."/>
            <person name="Fitzgerald M."/>
            <person name="Haas B.J."/>
            <person name="Zeng Q."/>
            <person name="Young S."/>
            <person name="Adiconis X."/>
            <person name="Fan L."/>
            <person name="Levin J.Z."/>
            <person name="Mitchell T.K."/>
            <person name="Okubara P.A."/>
            <person name="Farman M.L."/>
            <person name="Kohn L.M."/>
            <person name="Birren B."/>
            <person name="Ma L.-J."/>
            <person name="Dean R.A."/>
        </authorList>
    </citation>
    <scope>NUCLEOTIDE SEQUENCE</scope>
    <source>
        <strain evidence="3">ATCC 64411 / 73-15</strain>
    </source>
</reference>
<dbReference type="AlphaFoldDB" id="A0A0C4E025"/>
<feature type="region of interest" description="Disordered" evidence="1">
    <location>
        <begin position="37"/>
        <end position="86"/>
    </location>
</feature>
<evidence type="ECO:0000256" key="1">
    <source>
        <dbReference type="SAM" id="MobiDB-lite"/>
    </source>
</evidence>
<gene>
    <name evidence="2" type="ORF">MAPG_05691</name>
</gene>
<name>A0A0C4E025_MAGP6</name>
<dbReference type="Proteomes" id="UP000011715">
    <property type="component" value="Unassembled WGS sequence"/>
</dbReference>
<proteinExistence type="predicted"/>